<dbReference type="InterPro" id="IPR010121">
    <property type="entry name" value="Pyruvate_phosphate_dikinase"/>
</dbReference>
<evidence type="ECO:0000259" key="12">
    <source>
        <dbReference type="Pfam" id="PF00391"/>
    </source>
</evidence>
<feature type="domain" description="PEP-utilising enzyme C-terminal" evidence="14">
    <location>
        <begin position="520"/>
        <end position="877"/>
    </location>
</feature>
<dbReference type="InterPro" id="IPR013815">
    <property type="entry name" value="ATP_grasp_subdomain_1"/>
</dbReference>
<evidence type="ECO:0000256" key="10">
    <source>
        <dbReference type="ARBA" id="ARBA00022842"/>
    </source>
</evidence>
<evidence type="ECO:0000256" key="9">
    <source>
        <dbReference type="ARBA" id="ARBA00022840"/>
    </source>
</evidence>
<dbReference type="Pfam" id="PF00391">
    <property type="entry name" value="PEP-utilizers"/>
    <property type="match status" value="1"/>
</dbReference>
<dbReference type="SUPFAM" id="SSF51621">
    <property type="entry name" value="Phosphoenolpyruvate/pyruvate domain"/>
    <property type="match status" value="1"/>
</dbReference>
<comment type="caution">
    <text evidence="15">The sequence shown here is derived from an EMBL/GenBank/DDBJ whole genome shotgun (WGS) entry which is preliminary data.</text>
</comment>
<dbReference type="InterPro" id="IPR000121">
    <property type="entry name" value="PEP_util_C"/>
</dbReference>
<dbReference type="NCBIfam" id="TIGR01828">
    <property type="entry name" value="pyru_phos_dikin"/>
    <property type="match status" value="1"/>
</dbReference>
<dbReference type="Pfam" id="PF02896">
    <property type="entry name" value="PEP-utilizers_C"/>
    <property type="match status" value="1"/>
</dbReference>
<keyword evidence="16" id="KW-1185">Reference proteome</keyword>
<gene>
    <name evidence="15" type="primary">ppdK</name>
    <name evidence="15" type="ORF">Q5Y73_20005</name>
</gene>
<dbReference type="InterPro" id="IPR002192">
    <property type="entry name" value="PPDK_AMP/ATP-bd"/>
</dbReference>
<evidence type="ECO:0000256" key="2">
    <source>
        <dbReference type="ARBA" id="ARBA00007837"/>
    </source>
</evidence>
<evidence type="ECO:0000256" key="3">
    <source>
        <dbReference type="ARBA" id="ARBA00011994"/>
    </source>
</evidence>
<dbReference type="GO" id="GO:0050242">
    <property type="term" value="F:pyruvate, phosphate dikinase activity"/>
    <property type="evidence" value="ECO:0007669"/>
    <property type="project" value="UniProtKB-EC"/>
</dbReference>
<organism evidence="15 16">
    <name type="scientific">Chengkuizengella axinellae</name>
    <dbReference type="NCBI Taxonomy" id="3064388"/>
    <lineage>
        <taxon>Bacteria</taxon>
        <taxon>Bacillati</taxon>
        <taxon>Bacillota</taxon>
        <taxon>Bacilli</taxon>
        <taxon>Bacillales</taxon>
        <taxon>Paenibacillaceae</taxon>
        <taxon>Chengkuizengella</taxon>
    </lineage>
</organism>
<feature type="domain" description="PEP-utilising enzyme mobile" evidence="12">
    <location>
        <begin position="422"/>
        <end position="503"/>
    </location>
</feature>
<comment type="catalytic activity">
    <reaction evidence="11">
        <text>pyruvate + phosphate + ATP = phosphoenolpyruvate + AMP + diphosphate + H(+)</text>
        <dbReference type="Rhea" id="RHEA:10756"/>
        <dbReference type="ChEBI" id="CHEBI:15361"/>
        <dbReference type="ChEBI" id="CHEBI:15378"/>
        <dbReference type="ChEBI" id="CHEBI:30616"/>
        <dbReference type="ChEBI" id="CHEBI:33019"/>
        <dbReference type="ChEBI" id="CHEBI:43474"/>
        <dbReference type="ChEBI" id="CHEBI:58702"/>
        <dbReference type="ChEBI" id="CHEBI:456215"/>
        <dbReference type="EC" id="2.7.9.1"/>
    </reaction>
</comment>
<dbReference type="Gene3D" id="3.50.30.10">
    <property type="entry name" value="Phosphohistidine domain"/>
    <property type="match status" value="1"/>
</dbReference>
<feature type="domain" description="Pyruvate phosphate dikinase AMP/ATP-binding" evidence="13">
    <location>
        <begin position="58"/>
        <end position="301"/>
    </location>
</feature>
<evidence type="ECO:0000256" key="1">
    <source>
        <dbReference type="ARBA" id="ARBA00001946"/>
    </source>
</evidence>
<evidence type="ECO:0000256" key="6">
    <source>
        <dbReference type="ARBA" id="ARBA00022723"/>
    </source>
</evidence>
<dbReference type="PANTHER" id="PTHR22931">
    <property type="entry name" value="PHOSPHOENOLPYRUVATE DIKINASE-RELATED"/>
    <property type="match status" value="1"/>
</dbReference>
<dbReference type="Gene3D" id="3.30.1490.20">
    <property type="entry name" value="ATP-grasp fold, A domain"/>
    <property type="match status" value="1"/>
</dbReference>
<evidence type="ECO:0000256" key="7">
    <source>
        <dbReference type="ARBA" id="ARBA00022741"/>
    </source>
</evidence>
<dbReference type="NCBIfam" id="NF004531">
    <property type="entry name" value="PRK05878.1"/>
    <property type="match status" value="1"/>
</dbReference>
<feature type="domain" description="Pyruvate phosphate dikinase AMP/ATP-binding" evidence="13">
    <location>
        <begin position="306"/>
        <end position="355"/>
    </location>
</feature>
<dbReference type="InterPro" id="IPR015813">
    <property type="entry name" value="Pyrv/PenolPyrv_kinase-like_dom"/>
</dbReference>
<accession>A0ABT9J449</accession>
<dbReference type="Gene3D" id="1.10.189.10">
    <property type="entry name" value="Pyruvate Phosphate Dikinase, domain 2"/>
    <property type="match status" value="1"/>
</dbReference>
<dbReference type="PROSITE" id="PS00370">
    <property type="entry name" value="PEP_ENZYMES_PHOS_SITE"/>
    <property type="match status" value="1"/>
</dbReference>
<dbReference type="RefSeq" id="WP_305993689.1">
    <property type="nucleotide sequence ID" value="NZ_JAVAMP010000014.1"/>
</dbReference>
<comment type="similarity">
    <text evidence="2 11">Belongs to the PEP-utilizing enzyme family.</text>
</comment>
<evidence type="ECO:0000256" key="4">
    <source>
        <dbReference type="ARBA" id="ARBA00020138"/>
    </source>
</evidence>
<dbReference type="Gene3D" id="3.30.470.20">
    <property type="entry name" value="ATP-grasp fold, B domain"/>
    <property type="match status" value="1"/>
</dbReference>
<dbReference type="InterPro" id="IPR040442">
    <property type="entry name" value="Pyrv_kinase-like_dom_sf"/>
</dbReference>
<proteinExistence type="inferred from homology"/>
<dbReference type="Gene3D" id="1.20.80.30">
    <property type="match status" value="1"/>
</dbReference>
<keyword evidence="5 15" id="KW-0808">Transferase</keyword>
<evidence type="ECO:0000256" key="5">
    <source>
        <dbReference type="ARBA" id="ARBA00022679"/>
    </source>
</evidence>
<dbReference type="Gene3D" id="3.20.20.60">
    <property type="entry name" value="Phosphoenolpyruvate-binding domains"/>
    <property type="match status" value="1"/>
</dbReference>
<sequence length="882" mass="98922">MTVTVKRIFHFHEGNANMTSLLGGKGANLAEMTNIGLPTPPGFTITTDVCREYYKCNGRLPEGLIDEVTAALTELEKVKNQTFGNADNPLLVSVRSGSVTSMPGMMDTILNLGLNDQTVKGLARNAQDARFAYDCYRRLIQMFGNVVFGIESYSFEIKLHELKSKKKYENDSDIPAEDLLVLIEEFKQLIRYQVSREFPQDVHEQLRLAIEAVFQSWNNQRAKVYRKAYGIPSEQGTAVNIQSMVFGNLGEQSGTGVLFTRNPSNGEDELYGEFLTNAQGEDVVAGVRTPIPILYLKQKFPFIYDQLFETSYLLEKQYKDMQDIEFTIENQQLYILQTRNGKRTAQASVKIAVDLSKEGVITKEEALQRIEVNQLEQLFHRSIDDENELKVIGKGLPASSGAASGQVVFDPDTAQELSMDGKKVILVRIETTPEDIHGVLASQGVLTSRGGMTSHAAVVARGMGKPCVCGCSELELDQDENCFTVEGIAVQEGDWISIDGSTGRVILGQIKLKDPEISDELSTLLEWADDIRDLKVYANADNGKDAKKAREFGAEGIGLCRTEHMFMSPSRLPIVQSMIMAQSYEERKIHLDRLMPWQQSDFEELFSEMNGLPVTIRLLDPPLHEFLPKLEELLLQKQRIDLGVDKDVDRNELESLIVKVRNLHEMNPMLGQRGCRLGILYPEIYDMQIEAIFRAILSSLQKGLEVKPQLMIPLISDVNELKRLKALVDQVAEEILGEELKYCNYEVGTMIEVPRAALTANEIAQYAEFFSYGTNDLTQMTFGYSRDDAEGKFLDQYTEEKILDHNPFEVLDQKGVGRLIQWSAEQGKMVKPKLKTGVCGEHGGNKESIFFCQQIGLDYVSCSPFRIPLARIAAAQSAIELN</sequence>
<evidence type="ECO:0000256" key="11">
    <source>
        <dbReference type="PIRNR" id="PIRNR000853"/>
    </source>
</evidence>
<name>A0ABT9J449_9BACL</name>
<evidence type="ECO:0000313" key="16">
    <source>
        <dbReference type="Proteomes" id="UP001231941"/>
    </source>
</evidence>
<evidence type="ECO:0000259" key="14">
    <source>
        <dbReference type="Pfam" id="PF02896"/>
    </source>
</evidence>
<evidence type="ECO:0000313" key="15">
    <source>
        <dbReference type="EMBL" id="MDP5276381.1"/>
    </source>
</evidence>
<dbReference type="InterPro" id="IPR008279">
    <property type="entry name" value="PEP-util_enz_mobile_dom"/>
</dbReference>
<keyword evidence="7" id="KW-0547">Nucleotide-binding</keyword>
<dbReference type="InterPro" id="IPR018274">
    <property type="entry name" value="PEP_util_AS"/>
</dbReference>
<evidence type="ECO:0000259" key="13">
    <source>
        <dbReference type="Pfam" id="PF01326"/>
    </source>
</evidence>
<keyword evidence="15" id="KW-0670">Pyruvate</keyword>
<comment type="cofactor">
    <cofactor evidence="1 11">
        <name>Mg(2+)</name>
        <dbReference type="ChEBI" id="CHEBI:18420"/>
    </cofactor>
</comment>
<dbReference type="EC" id="2.7.9.1" evidence="3 11"/>
<dbReference type="EMBL" id="JAVAMP010000014">
    <property type="protein sequence ID" value="MDP5276381.1"/>
    <property type="molecule type" value="Genomic_DNA"/>
</dbReference>
<protein>
    <recommendedName>
        <fullName evidence="4 11">Pyruvate, phosphate dikinase</fullName>
        <ecNumber evidence="3 11">2.7.9.1</ecNumber>
    </recommendedName>
</protein>
<keyword evidence="9" id="KW-0067">ATP-binding</keyword>
<evidence type="ECO:0000256" key="8">
    <source>
        <dbReference type="ARBA" id="ARBA00022777"/>
    </source>
</evidence>
<dbReference type="PANTHER" id="PTHR22931:SF9">
    <property type="entry name" value="PYRUVATE, PHOSPHATE DIKINASE 1, CHLOROPLASTIC"/>
    <property type="match status" value="1"/>
</dbReference>
<keyword evidence="6" id="KW-0479">Metal-binding</keyword>
<dbReference type="SUPFAM" id="SSF56059">
    <property type="entry name" value="Glutathione synthetase ATP-binding domain-like"/>
    <property type="match status" value="1"/>
</dbReference>
<dbReference type="Pfam" id="PF01326">
    <property type="entry name" value="PPDK_N"/>
    <property type="match status" value="2"/>
</dbReference>
<keyword evidence="10" id="KW-0460">Magnesium</keyword>
<dbReference type="Proteomes" id="UP001231941">
    <property type="component" value="Unassembled WGS sequence"/>
</dbReference>
<reference evidence="15 16" key="1">
    <citation type="submission" date="2023-08" db="EMBL/GenBank/DDBJ databases">
        <authorList>
            <person name="Park J.-S."/>
        </authorList>
    </citation>
    <scope>NUCLEOTIDE SEQUENCE [LARGE SCALE GENOMIC DNA]</scope>
    <source>
        <strain evidence="15 16">2205SS18-9</strain>
    </source>
</reference>
<keyword evidence="8" id="KW-0418">Kinase</keyword>
<dbReference type="SUPFAM" id="SSF52009">
    <property type="entry name" value="Phosphohistidine domain"/>
    <property type="match status" value="1"/>
</dbReference>
<dbReference type="InterPro" id="IPR036637">
    <property type="entry name" value="Phosphohistidine_dom_sf"/>
</dbReference>
<dbReference type="PIRSF" id="PIRSF000853">
    <property type="entry name" value="PPDK"/>
    <property type="match status" value="1"/>
</dbReference>